<dbReference type="AlphaFoldDB" id="A0A1J4L4Q0"/>
<evidence type="ECO:0000256" key="1">
    <source>
        <dbReference type="SAM" id="MobiDB-lite"/>
    </source>
</evidence>
<keyword evidence="3" id="KW-1185">Reference proteome</keyword>
<dbReference type="InterPro" id="IPR016197">
    <property type="entry name" value="Chromo-like_dom_sf"/>
</dbReference>
<dbReference type="EMBL" id="MLAK01000058">
    <property type="protein sequence ID" value="OHT16901.1"/>
    <property type="molecule type" value="Genomic_DNA"/>
</dbReference>
<dbReference type="RefSeq" id="XP_068370037.1">
    <property type="nucleotide sequence ID" value="XM_068513779.1"/>
</dbReference>
<reference evidence="2" key="1">
    <citation type="submission" date="2016-10" db="EMBL/GenBank/DDBJ databases">
        <authorList>
            <person name="Benchimol M."/>
            <person name="Almeida L.G."/>
            <person name="Vasconcelos A.T."/>
            <person name="Perreira-Neves A."/>
            <person name="Rosa I.A."/>
            <person name="Tasca T."/>
            <person name="Bogo M.R."/>
            <person name="de Souza W."/>
        </authorList>
    </citation>
    <scope>NUCLEOTIDE SEQUENCE [LARGE SCALE GENOMIC DNA]</scope>
    <source>
        <strain evidence="2">K</strain>
    </source>
</reference>
<feature type="compositionally biased region" description="Basic and acidic residues" evidence="1">
    <location>
        <begin position="22"/>
        <end position="31"/>
    </location>
</feature>
<dbReference type="Proteomes" id="UP000179807">
    <property type="component" value="Unassembled WGS sequence"/>
</dbReference>
<feature type="region of interest" description="Disordered" evidence="1">
    <location>
        <begin position="105"/>
        <end position="127"/>
    </location>
</feature>
<accession>A0A1J4L4Q0</accession>
<protein>
    <recommendedName>
        <fullName evidence="4">Chromo shadow domain-containing protein</fullName>
    </recommendedName>
</protein>
<proteinExistence type="predicted"/>
<dbReference type="SUPFAM" id="SSF54160">
    <property type="entry name" value="Chromo domain-like"/>
    <property type="match status" value="1"/>
</dbReference>
<feature type="compositionally biased region" description="Basic and acidic residues" evidence="1">
    <location>
        <begin position="116"/>
        <end position="127"/>
    </location>
</feature>
<evidence type="ECO:0008006" key="4">
    <source>
        <dbReference type="Google" id="ProtNLM"/>
    </source>
</evidence>
<dbReference type="GeneID" id="94848483"/>
<feature type="region of interest" description="Disordered" evidence="1">
    <location>
        <begin position="1"/>
        <end position="33"/>
    </location>
</feature>
<dbReference type="VEuPathDB" id="TrichDB:TRFO_41453"/>
<gene>
    <name evidence="2" type="ORF">TRFO_41453</name>
</gene>
<evidence type="ECO:0000313" key="2">
    <source>
        <dbReference type="EMBL" id="OHT16901.1"/>
    </source>
</evidence>
<comment type="caution">
    <text evidence="2">The sequence shown here is derived from an EMBL/GenBank/DDBJ whole genome shotgun (WGS) entry which is preliminary data.</text>
</comment>
<sequence length="127" mass="14684">MDDNISSFGLPPTETDPAQLEAQREMQESQRKSQAAIVKQNKKLVPRPIKEIKGILKGKTKHRTFVVTFADTDKDEAVPITHMHKLYTEQLLRFYEAHIVKCPMPDRNSQNNQNTEIKENVPTEFHQ</sequence>
<evidence type="ECO:0000313" key="3">
    <source>
        <dbReference type="Proteomes" id="UP000179807"/>
    </source>
</evidence>
<name>A0A1J4L4Q0_9EUKA</name>
<organism evidence="2 3">
    <name type="scientific">Tritrichomonas foetus</name>
    <dbReference type="NCBI Taxonomy" id="1144522"/>
    <lineage>
        <taxon>Eukaryota</taxon>
        <taxon>Metamonada</taxon>
        <taxon>Parabasalia</taxon>
        <taxon>Tritrichomonadida</taxon>
        <taxon>Tritrichomonadidae</taxon>
        <taxon>Tritrichomonas</taxon>
    </lineage>
</organism>